<protein>
    <submittedName>
        <fullName evidence="8">Putative sodium/potassium-transporting atpase subunit beta</fullName>
    </submittedName>
</protein>
<dbReference type="GO" id="GO:0001671">
    <property type="term" value="F:ATPase activator activity"/>
    <property type="evidence" value="ECO:0007669"/>
    <property type="project" value="TreeGrafter"/>
</dbReference>
<dbReference type="PANTHER" id="PTHR11523">
    <property type="entry name" value="SODIUM/POTASSIUM-DEPENDENT ATPASE BETA SUBUNIT"/>
    <property type="match status" value="1"/>
</dbReference>
<dbReference type="GO" id="GO:0036376">
    <property type="term" value="P:sodium ion export across plasma membrane"/>
    <property type="evidence" value="ECO:0007669"/>
    <property type="project" value="TreeGrafter"/>
</dbReference>
<evidence type="ECO:0000256" key="1">
    <source>
        <dbReference type="ARBA" id="ARBA00004606"/>
    </source>
</evidence>
<comment type="subcellular location">
    <subcellularLocation>
        <location evidence="1">Membrane</location>
        <topology evidence="1">Single-pass type II membrane protein</topology>
    </subcellularLocation>
</comment>
<keyword evidence="7" id="KW-0732">Signal</keyword>
<evidence type="ECO:0000256" key="2">
    <source>
        <dbReference type="ARBA" id="ARBA00005876"/>
    </source>
</evidence>
<organism evidence="8">
    <name type="scientific">Ixodes ricinus</name>
    <name type="common">Common tick</name>
    <name type="synonym">Acarus ricinus</name>
    <dbReference type="NCBI Taxonomy" id="34613"/>
    <lineage>
        <taxon>Eukaryota</taxon>
        <taxon>Metazoa</taxon>
        <taxon>Ecdysozoa</taxon>
        <taxon>Arthropoda</taxon>
        <taxon>Chelicerata</taxon>
        <taxon>Arachnida</taxon>
        <taxon>Acari</taxon>
        <taxon>Parasitiformes</taxon>
        <taxon>Ixodida</taxon>
        <taxon>Ixodoidea</taxon>
        <taxon>Ixodidae</taxon>
        <taxon>Ixodinae</taxon>
        <taxon>Ixodes</taxon>
    </lineage>
</organism>
<dbReference type="GO" id="GO:0030007">
    <property type="term" value="P:intracellular potassium ion homeostasis"/>
    <property type="evidence" value="ECO:0007669"/>
    <property type="project" value="TreeGrafter"/>
</dbReference>
<dbReference type="PANTHER" id="PTHR11523:SF28">
    <property type="entry name" value="NA_K-ATPASE BETA SUBUNIT ISOFORM 4-RELATED"/>
    <property type="match status" value="1"/>
</dbReference>
<dbReference type="GO" id="GO:0005890">
    <property type="term" value="C:sodium:potassium-exchanging ATPase complex"/>
    <property type="evidence" value="ECO:0007669"/>
    <property type="project" value="InterPro"/>
</dbReference>
<comment type="similarity">
    <text evidence="2">Belongs to the X(+)/potassium ATPases subunit beta family.</text>
</comment>
<dbReference type="InterPro" id="IPR038702">
    <property type="entry name" value="Na/K_ATPase_sub_beta_sf"/>
</dbReference>
<dbReference type="AlphaFoldDB" id="A0A147BQW9"/>
<evidence type="ECO:0000256" key="5">
    <source>
        <dbReference type="ARBA" id="ARBA00022989"/>
    </source>
</evidence>
<dbReference type="InterPro" id="IPR000402">
    <property type="entry name" value="Na/K_ATPase_sub_beta"/>
</dbReference>
<feature type="signal peptide" evidence="7">
    <location>
        <begin position="1"/>
        <end position="21"/>
    </location>
</feature>
<feature type="chain" id="PRO_5007542909" evidence="7">
    <location>
        <begin position="22"/>
        <end position="242"/>
    </location>
</feature>
<dbReference type="Gene3D" id="2.60.40.1660">
    <property type="entry name" value="Na, k-atpase alpha subunit"/>
    <property type="match status" value="1"/>
</dbReference>
<keyword evidence="5" id="KW-1133">Transmembrane helix</keyword>
<keyword evidence="3" id="KW-0812">Transmembrane</keyword>
<evidence type="ECO:0000256" key="4">
    <source>
        <dbReference type="ARBA" id="ARBA00022968"/>
    </source>
</evidence>
<accession>A0A147BQW9</accession>
<reference evidence="8" key="1">
    <citation type="journal article" date="2018" name="PLoS Negl. Trop. Dis.">
        <title>Sialome diversity of ticks revealed by RNAseq of single tick salivary glands.</title>
        <authorList>
            <person name="Perner J."/>
            <person name="Kropackova S."/>
            <person name="Kopacek P."/>
            <person name="Ribeiro J.M."/>
        </authorList>
    </citation>
    <scope>NUCLEOTIDE SEQUENCE</scope>
    <source>
        <strain evidence="8">Siblings of single egg batch collected in Ceske Budejovice</strain>
        <tissue evidence="8">Salivary glands</tissue>
    </source>
</reference>
<proteinExistence type="inferred from homology"/>
<dbReference type="GO" id="GO:0006883">
    <property type="term" value="P:intracellular sodium ion homeostasis"/>
    <property type="evidence" value="ECO:0007669"/>
    <property type="project" value="TreeGrafter"/>
</dbReference>
<evidence type="ECO:0000256" key="6">
    <source>
        <dbReference type="ARBA" id="ARBA00023136"/>
    </source>
</evidence>
<keyword evidence="4" id="KW-0735">Signal-anchor</keyword>
<dbReference type="EMBL" id="GEGO01002512">
    <property type="protein sequence ID" value="JAR92892.1"/>
    <property type="molecule type" value="Transcribed_RNA"/>
</dbReference>
<name>A0A147BQW9_IXORI</name>
<dbReference type="Pfam" id="PF00287">
    <property type="entry name" value="Na_K-ATPase"/>
    <property type="match status" value="1"/>
</dbReference>
<evidence type="ECO:0000256" key="7">
    <source>
        <dbReference type="SAM" id="SignalP"/>
    </source>
</evidence>
<evidence type="ECO:0000313" key="8">
    <source>
        <dbReference type="EMBL" id="JAR92892.1"/>
    </source>
</evidence>
<keyword evidence="6" id="KW-0472">Membrane</keyword>
<sequence length="242" mass="27900">MARRNQLLGFFVGTLTVVVYAQGPGLSFRPNQPADRGNSTLIYFRTDSQNTWKHWVDDINEYLADYQLTGANREHLRICDFTHPLDPDENKTCFFSLDPIANDCSAANNFGYHRGQPCILLKLNRTLGWVPEPYENNSFPAKLPKHIQDNYDPRYVYISCEGENAVDKENVGPLVYYPNVGIPNYYFPYRYTPGYQSPFIFVQFPRPQRGVIISVECKAWAKNIHHDQQGRVGSVHFELLID</sequence>
<dbReference type="GO" id="GO:1990573">
    <property type="term" value="P:potassium ion import across plasma membrane"/>
    <property type="evidence" value="ECO:0007669"/>
    <property type="project" value="TreeGrafter"/>
</dbReference>
<evidence type="ECO:0000256" key="3">
    <source>
        <dbReference type="ARBA" id="ARBA00022692"/>
    </source>
</evidence>